<feature type="region of interest" description="Disordered" evidence="1">
    <location>
        <begin position="118"/>
        <end position="188"/>
    </location>
</feature>
<dbReference type="AlphaFoldDB" id="R7RXT0"/>
<feature type="region of interest" description="Disordered" evidence="1">
    <location>
        <begin position="450"/>
        <end position="501"/>
    </location>
</feature>
<keyword evidence="3" id="KW-1185">Reference proteome</keyword>
<name>R7RXT0_STEHR</name>
<dbReference type="OrthoDB" id="2676372at2759"/>
<feature type="compositionally biased region" description="Low complexity" evidence="1">
    <location>
        <begin position="66"/>
        <end position="96"/>
    </location>
</feature>
<feature type="region of interest" description="Disordered" evidence="1">
    <location>
        <begin position="201"/>
        <end position="278"/>
    </location>
</feature>
<feature type="compositionally biased region" description="Low complexity" evidence="1">
    <location>
        <begin position="450"/>
        <end position="484"/>
    </location>
</feature>
<gene>
    <name evidence="2" type="ORF">STEHIDRAFT_163521</name>
</gene>
<feature type="compositionally biased region" description="Basic residues" evidence="1">
    <location>
        <begin position="258"/>
        <end position="270"/>
    </location>
</feature>
<dbReference type="KEGG" id="shs:STEHIDRAFT_163521"/>
<protein>
    <submittedName>
        <fullName evidence="2">Uncharacterized protein</fullName>
    </submittedName>
</protein>
<dbReference type="Proteomes" id="UP000053927">
    <property type="component" value="Unassembled WGS sequence"/>
</dbReference>
<feature type="region of interest" description="Disordered" evidence="1">
    <location>
        <begin position="28"/>
        <end position="96"/>
    </location>
</feature>
<proteinExistence type="predicted"/>
<accession>R7RXT0</accession>
<organism evidence="2 3">
    <name type="scientific">Stereum hirsutum (strain FP-91666)</name>
    <name type="common">White-rot fungus</name>
    <dbReference type="NCBI Taxonomy" id="721885"/>
    <lineage>
        <taxon>Eukaryota</taxon>
        <taxon>Fungi</taxon>
        <taxon>Dikarya</taxon>
        <taxon>Basidiomycota</taxon>
        <taxon>Agaricomycotina</taxon>
        <taxon>Agaricomycetes</taxon>
        <taxon>Russulales</taxon>
        <taxon>Stereaceae</taxon>
        <taxon>Stereum</taxon>
    </lineage>
</organism>
<dbReference type="GeneID" id="18802375"/>
<dbReference type="RefSeq" id="XP_007311271.1">
    <property type="nucleotide sequence ID" value="XM_007311209.1"/>
</dbReference>
<evidence type="ECO:0000256" key="1">
    <source>
        <dbReference type="SAM" id="MobiDB-lite"/>
    </source>
</evidence>
<dbReference type="EMBL" id="JH687402">
    <property type="protein sequence ID" value="EIM79700.1"/>
    <property type="molecule type" value="Genomic_DNA"/>
</dbReference>
<reference evidence="3" key="1">
    <citation type="journal article" date="2012" name="Science">
        <title>The Paleozoic origin of enzymatic lignin decomposition reconstructed from 31 fungal genomes.</title>
        <authorList>
            <person name="Floudas D."/>
            <person name="Binder M."/>
            <person name="Riley R."/>
            <person name="Barry K."/>
            <person name="Blanchette R.A."/>
            <person name="Henrissat B."/>
            <person name="Martinez A.T."/>
            <person name="Otillar R."/>
            <person name="Spatafora J.W."/>
            <person name="Yadav J.S."/>
            <person name="Aerts A."/>
            <person name="Benoit I."/>
            <person name="Boyd A."/>
            <person name="Carlson A."/>
            <person name="Copeland A."/>
            <person name="Coutinho P.M."/>
            <person name="de Vries R.P."/>
            <person name="Ferreira P."/>
            <person name="Findley K."/>
            <person name="Foster B."/>
            <person name="Gaskell J."/>
            <person name="Glotzer D."/>
            <person name="Gorecki P."/>
            <person name="Heitman J."/>
            <person name="Hesse C."/>
            <person name="Hori C."/>
            <person name="Igarashi K."/>
            <person name="Jurgens J.A."/>
            <person name="Kallen N."/>
            <person name="Kersten P."/>
            <person name="Kohler A."/>
            <person name="Kuees U."/>
            <person name="Kumar T.K.A."/>
            <person name="Kuo A."/>
            <person name="LaButti K."/>
            <person name="Larrondo L.F."/>
            <person name="Lindquist E."/>
            <person name="Ling A."/>
            <person name="Lombard V."/>
            <person name="Lucas S."/>
            <person name="Lundell T."/>
            <person name="Martin R."/>
            <person name="McLaughlin D.J."/>
            <person name="Morgenstern I."/>
            <person name="Morin E."/>
            <person name="Murat C."/>
            <person name="Nagy L.G."/>
            <person name="Nolan M."/>
            <person name="Ohm R.A."/>
            <person name="Patyshakuliyeva A."/>
            <person name="Rokas A."/>
            <person name="Ruiz-Duenas F.J."/>
            <person name="Sabat G."/>
            <person name="Salamov A."/>
            <person name="Samejima M."/>
            <person name="Schmutz J."/>
            <person name="Slot J.C."/>
            <person name="St John F."/>
            <person name="Stenlid J."/>
            <person name="Sun H."/>
            <person name="Sun S."/>
            <person name="Syed K."/>
            <person name="Tsang A."/>
            <person name="Wiebenga A."/>
            <person name="Young D."/>
            <person name="Pisabarro A."/>
            <person name="Eastwood D.C."/>
            <person name="Martin F."/>
            <person name="Cullen D."/>
            <person name="Grigoriev I.V."/>
            <person name="Hibbett D.S."/>
        </authorList>
    </citation>
    <scope>NUCLEOTIDE SEQUENCE [LARGE SCALE GENOMIC DNA]</scope>
    <source>
        <strain evidence="3">FP-91666</strain>
    </source>
</reference>
<evidence type="ECO:0000313" key="2">
    <source>
        <dbReference type="EMBL" id="EIM79700.1"/>
    </source>
</evidence>
<evidence type="ECO:0000313" key="3">
    <source>
        <dbReference type="Proteomes" id="UP000053927"/>
    </source>
</evidence>
<sequence>MFSITTHPNTARAPTAVTDDPVDWGFWLVSEEDEEAPDSPQEPPQAEATASNSSIPGPSVVPPSIPISNPVSTAISNTPSTTISNTASTTISNTPSNAISNTLSIAISNQQEGSTLTATMTDDTDDVVKGGQGTPTKNHPPSSSTKENILPPPSSTSNSPARRRIDRQDTIPPSTAVSRPPVPTTGFTFGKRSYSEFFEEISQNRDPVPDTAKTPLLHAPASLPTVDNTPIDPTPHPSSSTLLSPALEGHSPSANNVSRRHRTLRRKRAARSNAPASVSEDDPLTLRILFALEAVKPRFRVGSDLFDLDPDYATEIPCQWDLSTGGHSRHDIYTEKSGAYKHLKEQHSVGSAINGAVPVRVTCQWGDHCRRSIKLESLARHIESHVSGSVYCQLCREWRNERGQPARCIGHLRKQCSFTREGATTLEELHAKLVELDIITAEENLPVVPSSPVLPAQASSSTSQPGPSSIAGPSSIPSASTATSHFVAQTSGGGNKRRRVK</sequence>
<feature type="compositionally biased region" description="Polar residues" evidence="1">
    <location>
        <begin position="134"/>
        <end position="147"/>
    </location>
</feature>